<accession>A0A286GUG0</accession>
<evidence type="ECO:0000313" key="1">
    <source>
        <dbReference type="EMBL" id="SOD98624.1"/>
    </source>
</evidence>
<name>A0A286GUG0_9PROT</name>
<protein>
    <submittedName>
        <fullName evidence="1">Uncharacterized protein</fullName>
    </submittedName>
</protein>
<dbReference type="AlphaFoldDB" id="A0A286GUG0"/>
<keyword evidence="2" id="KW-1185">Reference proteome</keyword>
<organism evidence="1 2">
    <name type="scientific">Caenispirillum bisanense</name>
    <dbReference type="NCBI Taxonomy" id="414052"/>
    <lineage>
        <taxon>Bacteria</taxon>
        <taxon>Pseudomonadati</taxon>
        <taxon>Pseudomonadota</taxon>
        <taxon>Alphaproteobacteria</taxon>
        <taxon>Rhodospirillales</taxon>
        <taxon>Novispirillaceae</taxon>
        <taxon>Caenispirillum</taxon>
    </lineage>
</organism>
<evidence type="ECO:0000313" key="2">
    <source>
        <dbReference type="Proteomes" id="UP000219621"/>
    </source>
</evidence>
<dbReference type="Proteomes" id="UP000219621">
    <property type="component" value="Unassembled WGS sequence"/>
</dbReference>
<sequence>MCDLRSLCPQSRYIGCMIINNASTGRAGVLRDLLDTGVHDGTACSRRCPMIEPLVDILTIVPLTEDERAPAPHDVPDASPLTA</sequence>
<gene>
    <name evidence="1" type="ORF">SAMN05421508_10830</name>
</gene>
<reference evidence="1 2" key="1">
    <citation type="submission" date="2017-09" db="EMBL/GenBank/DDBJ databases">
        <authorList>
            <person name="Ehlers B."/>
            <person name="Leendertz F.H."/>
        </authorList>
    </citation>
    <scope>NUCLEOTIDE SEQUENCE [LARGE SCALE GENOMIC DNA]</scope>
    <source>
        <strain evidence="1 2">USBA 140</strain>
    </source>
</reference>
<dbReference type="EMBL" id="OCNJ01000008">
    <property type="protein sequence ID" value="SOD98624.1"/>
    <property type="molecule type" value="Genomic_DNA"/>
</dbReference>
<proteinExistence type="predicted"/>